<dbReference type="EMBL" id="JBHSQI010000005">
    <property type="protein sequence ID" value="MFC6154239.1"/>
    <property type="molecule type" value="Genomic_DNA"/>
</dbReference>
<evidence type="ECO:0000313" key="3">
    <source>
        <dbReference type="Proteomes" id="UP001596098"/>
    </source>
</evidence>
<name>A0ABW1R0E1_9ACTN</name>
<sequence length="91" mass="10725">MLTPDLFDPEFGVAGEYDGVVHDSLSVRRRDLDREERARQAGIEVVSMNSTDLVDRTSFDRRLSNAYTRAQRRQQLRDQRSWQVEPHRFES</sequence>
<evidence type="ECO:0000313" key="2">
    <source>
        <dbReference type="EMBL" id="MFC6154239.1"/>
    </source>
</evidence>
<dbReference type="Proteomes" id="UP001596098">
    <property type="component" value="Unassembled WGS sequence"/>
</dbReference>
<accession>A0ABW1R0E1</accession>
<keyword evidence="3" id="KW-1185">Reference proteome</keyword>
<proteinExistence type="predicted"/>
<evidence type="ECO:0000256" key="1">
    <source>
        <dbReference type="SAM" id="MobiDB-lite"/>
    </source>
</evidence>
<organism evidence="2 3">
    <name type="scientific">Nocardioides yefusunii</name>
    <dbReference type="NCBI Taxonomy" id="2500546"/>
    <lineage>
        <taxon>Bacteria</taxon>
        <taxon>Bacillati</taxon>
        <taxon>Actinomycetota</taxon>
        <taxon>Actinomycetes</taxon>
        <taxon>Propionibacteriales</taxon>
        <taxon>Nocardioidaceae</taxon>
        <taxon>Nocardioides</taxon>
    </lineage>
</organism>
<comment type="caution">
    <text evidence="2">The sequence shown here is derived from an EMBL/GenBank/DDBJ whole genome shotgun (WGS) entry which is preliminary data.</text>
</comment>
<dbReference type="RefSeq" id="WP_128221578.1">
    <property type="nucleotide sequence ID" value="NZ_CP034929.1"/>
</dbReference>
<gene>
    <name evidence="2" type="ORF">ACFPWU_11285</name>
</gene>
<protein>
    <submittedName>
        <fullName evidence="2">Uncharacterized protein</fullName>
    </submittedName>
</protein>
<reference evidence="3" key="1">
    <citation type="journal article" date="2019" name="Int. J. Syst. Evol. Microbiol.">
        <title>The Global Catalogue of Microorganisms (GCM) 10K type strain sequencing project: providing services to taxonomists for standard genome sequencing and annotation.</title>
        <authorList>
            <consortium name="The Broad Institute Genomics Platform"/>
            <consortium name="The Broad Institute Genome Sequencing Center for Infectious Disease"/>
            <person name="Wu L."/>
            <person name="Ma J."/>
        </authorList>
    </citation>
    <scope>NUCLEOTIDE SEQUENCE [LARGE SCALE GENOMIC DNA]</scope>
    <source>
        <strain evidence="3">DFY28</strain>
    </source>
</reference>
<feature type="compositionally biased region" description="Basic and acidic residues" evidence="1">
    <location>
        <begin position="75"/>
        <end position="91"/>
    </location>
</feature>
<feature type="region of interest" description="Disordered" evidence="1">
    <location>
        <begin position="70"/>
        <end position="91"/>
    </location>
</feature>